<evidence type="ECO:0000259" key="2">
    <source>
        <dbReference type="PROSITE" id="PS50076"/>
    </source>
</evidence>
<feature type="domain" description="J" evidence="2">
    <location>
        <begin position="5"/>
        <end position="72"/>
    </location>
</feature>
<accession>A0A0M0J538</accession>
<sequence length="303" mass="32503">MPAPDPYAVLGVSKDADAAEIKRAYRVLALQWHPDKNPDDSEAAKRFLAAKEAYQSLANGKEAGYKSYDEIAKDHAETAEAFYRVQELAAKLSFSSGGDASACPPKQSFMQLGECVYVGDVEGGRPHGVGDLILANGSVHSGSFIAGRADGEGVYYDANGSVTRGVWIDNKRSGQFSTVDPKGATWSDRYDTAGKRAERKKVAPAPAECMHAAECKHCAVRFHAAHNSKCRQHSGKWMAAAPPVDWKAFPEGGLWLCCGKLSKGAAPKCHLGLHEAMEVELIPEERRLGDMGVGAVEQPVGEA</sequence>
<keyword evidence="4" id="KW-1185">Reference proteome</keyword>
<reference evidence="4" key="1">
    <citation type="journal article" date="2015" name="PLoS Genet.">
        <title>Genome Sequence and Transcriptome Analyses of Chrysochromulina tobin: Metabolic Tools for Enhanced Algal Fitness in the Prominent Order Prymnesiales (Haptophyceae).</title>
        <authorList>
            <person name="Hovde B.T."/>
            <person name="Deodato C.R."/>
            <person name="Hunsperger H.M."/>
            <person name="Ryken S.A."/>
            <person name="Yost W."/>
            <person name="Jha R.K."/>
            <person name="Patterson J."/>
            <person name="Monnat R.J. Jr."/>
            <person name="Barlow S.B."/>
            <person name="Starkenburg S.R."/>
            <person name="Cattolico R.A."/>
        </authorList>
    </citation>
    <scope>NUCLEOTIDE SEQUENCE</scope>
    <source>
        <strain evidence="4">CCMP291</strain>
    </source>
</reference>
<dbReference type="SUPFAM" id="SSF46565">
    <property type="entry name" value="Chaperone J-domain"/>
    <property type="match status" value="1"/>
</dbReference>
<evidence type="ECO:0000256" key="1">
    <source>
        <dbReference type="ARBA" id="ARBA00022737"/>
    </source>
</evidence>
<dbReference type="SMART" id="SM00271">
    <property type="entry name" value="DnaJ"/>
    <property type="match status" value="1"/>
</dbReference>
<dbReference type="OrthoDB" id="10250354at2759"/>
<dbReference type="EMBL" id="JWZX01003350">
    <property type="protein sequence ID" value="KOO21590.1"/>
    <property type="molecule type" value="Genomic_DNA"/>
</dbReference>
<dbReference type="Pfam" id="PF00226">
    <property type="entry name" value="DnaJ"/>
    <property type="match status" value="1"/>
</dbReference>
<dbReference type="GO" id="GO:0005634">
    <property type="term" value="C:nucleus"/>
    <property type="evidence" value="ECO:0007669"/>
    <property type="project" value="TreeGrafter"/>
</dbReference>
<dbReference type="InterPro" id="IPR001623">
    <property type="entry name" value="DnaJ_domain"/>
</dbReference>
<dbReference type="SUPFAM" id="SSF82185">
    <property type="entry name" value="Histone H3 K4-specific methyltransferase SET7/9 N-terminal domain"/>
    <property type="match status" value="1"/>
</dbReference>
<dbReference type="CDD" id="cd06257">
    <property type="entry name" value="DnaJ"/>
    <property type="match status" value="1"/>
</dbReference>
<dbReference type="GO" id="GO:0051082">
    <property type="term" value="F:unfolded protein binding"/>
    <property type="evidence" value="ECO:0007669"/>
    <property type="project" value="TreeGrafter"/>
</dbReference>
<dbReference type="Gene3D" id="2.20.110.10">
    <property type="entry name" value="Histone H3 K4-specific methyltransferase SET7/9 N-terminal domain"/>
    <property type="match status" value="1"/>
</dbReference>
<comment type="caution">
    <text evidence="3">The sequence shown here is derived from an EMBL/GenBank/DDBJ whole genome shotgun (WGS) entry which is preliminary data.</text>
</comment>
<name>A0A0M0J538_9EUKA</name>
<dbReference type="PANTHER" id="PTHR43948:SF10">
    <property type="entry name" value="MRJ, ISOFORM E"/>
    <property type="match status" value="1"/>
</dbReference>
<dbReference type="GO" id="GO:0005737">
    <property type="term" value="C:cytoplasm"/>
    <property type="evidence" value="ECO:0007669"/>
    <property type="project" value="TreeGrafter"/>
</dbReference>
<organism evidence="3 4">
    <name type="scientific">Chrysochromulina tobinii</name>
    <dbReference type="NCBI Taxonomy" id="1460289"/>
    <lineage>
        <taxon>Eukaryota</taxon>
        <taxon>Haptista</taxon>
        <taxon>Haptophyta</taxon>
        <taxon>Prymnesiophyceae</taxon>
        <taxon>Prymnesiales</taxon>
        <taxon>Chrysochromulinaceae</taxon>
        <taxon>Chrysochromulina</taxon>
    </lineage>
</organism>
<dbReference type="Proteomes" id="UP000037460">
    <property type="component" value="Unassembled WGS sequence"/>
</dbReference>
<keyword evidence="1" id="KW-0677">Repeat</keyword>
<dbReference type="Pfam" id="PF02493">
    <property type="entry name" value="MORN"/>
    <property type="match status" value="2"/>
</dbReference>
<dbReference type="GO" id="GO:0044183">
    <property type="term" value="F:protein folding chaperone"/>
    <property type="evidence" value="ECO:0007669"/>
    <property type="project" value="TreeGrafter"/>
</dbReference>
<protein>
    <submittedName>
        <fullName evidence="3">Chaperone protein</fullName>
    </submittedName>
</protein>
<dbReference type="AlphaFoldDB" id="A0A0M0J538"/>
<evidence type="ECO:0000313" key="4">
    <source>
        <dbReference type="Proteomes" id="UP000037460"/>
    </source>
</evidence>
<dbReference type="Gene3D" id="1.10.287.110">
    <property type="entry name" value="DnaJ domain"/>
    <property type="match status" value="1"/>
</dbReference>
<dbReference type="InterPro" id="IPR036869">
    <property type="entry name" value="J_dom_sf"/>
</dbReference>
<dbReference type="InterPro" id="IPR003409">
    <property type="entry name" value="MORN"/>
</dbReference>
<dbReference type="PROSITE" id="PS50076">
    <property type="entry name" value="DNAJ_2"/>
    <property type="match status" value="1"/>
</dbReference>
<dbReference type="GO" id="GO:0051087">
    <property type="term" value="F:protein-folding chaperone binding"/>
    <property type="evidence" value="ECO:0007669"/>
    <property type="project" value="TreeGrafter"/>
</dbReference>
<proteinExistence type="predicted"/>
<dbReference type="PANTHER" id="PTHR43948">
    <property type="entry name" value="DNAJ HOMOLOG SUBFAMILY B"/>
    <property type="match status" value="1"/>
</dbReference>
<evidence type="ECO:0000313" key="3">
    <source>
        <dbReference type="EMBL" id="KOO21590.1"/>
    </source>
</evidence>
<dbReference type="PRINTS" id="PR00625">
    <property type="entry name" value="JDOMAIN"/>
</dbReference>
<gene>
    <name evidence="3" type="ORF">Ctob_000539</name>
</gene>